<comment type="caution">
    <text evidence="2">The sequence shown here is derived from an EMBL/GenBank/DDBJ whole genome shotgun (WGS) entry which is preliminary data.</text>
</comment>
<dbReference type="InterPro" id="IPR010730">
    <property type="entry name" value="HET"/>
</dbReference>
<dbReference type="PANTHER" id="PTHR10622">
    <property type="entry name" value="HET DOMAIN-CONTAINING PROTEIN"/>
    <property type="match status" value="1"/>
</dbReference>
<evidence type="ECO:0000259" key="1">
    <source>
        <dbReference type="Pfam" id="PF06985"/>
    </source>
</evidence>
<dbReference type="Pfam" id="PF06985">
    <property type="entry name" value="HET"/>
    <property type="match status" value="1"/>
</dbReference>
<dbReference type="Proteomes" id="UP001215151">
    <property type="component" value="Unassembled WGS sequence"/>
</dbReference>
<proteinExistence type="predicted"/>
<dbReference type="PANTHER" id="PTHR10622:SF10">
    <property type="entry name" value="HET DOMAIN-CONTAINING PROTEIN"/>
    <property type="match status" value="1"/>
</dbReference>
<protein>
    <recommendedName>
        <fullName evidence="1">Heterokaryon incompatibility domain-containing protein</fullName>
    </recommendedName>
</protein>
<evidence type="ECO:0000313" key="3">
    <source>
        <dbReference type="Proteomes" id="UP001215151"/>
    </source>
</evidence>
<dbReference type="AlphaFoldDB" id="A0AAD7TP68"/>
<gene>
    <name evidence="2" type="ORF">ONZ51_g8187</name>
</gene>
<reference evidence="2" key="1">
    <citation type="submission" date="2022-11" db="EMBL/GenBank/DDBJ databases">
        <title>Genome Sequence of Cubamyces cubensis.</title>
        <authorList>
            <person name="Buettner E."/>
        </authorList>
    </citation>
    <scope>NUCLEOTIDE SEQUENCE</scope>
    <source>
        <strain evidence="2">MPL-01</strain>
    </source>
</reference>
<dbReference type="EMBL" id="JAPEVG010000240">
    <property type="protein sequence ID" value="KAJ8472943.1"/>
    <property type="molecule type" value="Genomic_DNA"/>
</dbReference>
<evidence type="ECO:0000313" key="2">
    <source>
        <dbReference type="EMBL" id="KAJ8472943.1"/>
    </source>
</evidence>
<accession>A0AAD7TP68</accession>
<feature type="domain" description="Heterokaryon incompatibility" evidence="1">
    <location>
        <begin position="30"/>
        <end position="118"/>
    </location>
</feature>
<name>A0AAD7TP68_9APHY</name>
<keyword evidence="3" id="KW-1185">Reference proteome</keyword>
<organism evidence="2 3">
    <name type="scientific">Trametes cubensis</name>
    <dbReference type="NCBI Taxonomy" id="1111947"/>
    <lineage>
        <taxon>Eukaryota</taxon>
        <taxon>Fungi</taxon>
        <taxon>Dikarya</taxon>
        <taxon>Basidiomycota</taxon>
        <taxon>Agaricomycotina</taxon>
        <taxon>Agaricomycetes</taxon>
        <taxon>Polyporales</taxon>
        <taxon>Polyporaceae</taxon>
        <taxon>Trametes</taxon>
    </lineage>
</organism>
<sequence length="534" mass="59811">MPLDSFRLLSSEPHISLTAFNSPDQVPGGYAVVSHVWRATEPSLREVQQLADQEATYDDSRLDDKIRQCCILTRARGLPYFWIDSPCIDQRNSTELSEAISSMYAWYAKAAVCFAHLPDVPSDDCIFDPSSAFRRSVYFTRSWTLQELIAPKRVVFVSSDWTVLGEKQDLAELLEEITNIDRQILTFCRPLTDVSIACKLSWAARRNARRIEDRAYSLLGLFDIHMPMMYGEGEKAFARLLHTILKEKCDHTALAWGRATDLPLSHPPSLTPLLRGCDPKPVSQQATPVCPPSPAAFVDSAHLTPVDIEEFMSTMATWGASPTGDNKARTPLFWLVSALSFRADGTTLAPLSPWHYILEDPSIFGMVSAPWGGLHGPALEEDPPRLFRIPASGPNAGLRGFNRGLLFWRRRRTYTVCFKSFHIATASPTAATDLPFFGPPQDQSGLAETLYTSFRKTLSHLQTPPGRQRFVLTDRDIRLPGFEHPDRSPVSRAPLWFRKALDQWCCGIRRWQIATGADKPSDTEVIEETSSAIG</sequence>